<dbReference type="GeneTree" id="ENSGT01140000282554"/>
<keyword evidence="3" id="KW-1185">Reference proteome</keyword>
<evidence type="ECO:0000313" key="3">
    <source>
        <dbReference type="Proteomes" id="UP000694580"/>
    </source>
</evidence>
<dbReference type="GO" id="GO:0003824">
    <property type="term" value="F:catalytic activity"/>
    <property type="evidence" value="ECO:0007669"/>
    <property type="project" value="InterPro"/>
</dbReference>
<reference evidence="2" key="3">
    <citation type="submission" date="2025-09" db="UniProtKB">
        <authorList>
            <consortium name="Ensembl"/>
        </authorList>
    </citation>
    <scope>IDENTIFICATION</scope>
</reference>
<dbReference type="InterPro" id="IPR000477">
    <property type="entry name" value="RT_dom"/>
</dbReference>
<dbReference type="PANTHER" id="PTHR33332">
    <property type="entry name" value="REVERSE TRANSCRIPTASE DOMAIN-CONTAINING PROTEIN"/>
    <property type="match status" value="1"/>
</dbReference>
<organism evidence="2 3">
    <name type="scientific">Denticeps clupeoides</name>
    <name type="common">denticle herring</name>
    <dbReference type="NCBI Taxonomy" id="299321"/>
    <lineage>
        <taxon>Eukaryota</taxon>
        <taxon>Metazoa</taxon>
        <taxon>Chordata</taxon>
        <taxon>Craniata</taxon>
        <taxon>Vertebrata</taxon>
        <taxon>Euteleostomi</taxon>
        <taxon>Actinopterygii</taxon>
        <taxon>Neopterygii</taxon>
        <taxon>Teleostei</taxon>
        <taxon>Clupei</taxon>
        <taxon>Clupeiformes</taxon>
        <taxon>Denticipitoidei</taxon>
        <taxon>Denticipitidae</taxon>
        <taxon>Denticeps</taxon>
    </lineage>
</organism>
<dbReference type="InterPro" id="IPR005135">
    <property type="entry name" value="Endo/exonuclease/phosphatase"/>
</dbReference>
<dbReference type="PROSITE" id="PS50878">
    <property type="entry name" value="RT_POL"/>
    <property type="match status" value="1"/>
</dbReference>
<dbReference type="AlphaFoldDB" id="A0AAY4D0P0"/>
<dbReference type="Gene3D" id="3.60.10.10">
    <property type="entry name" value="Endonuclease/exonuclease/phosphatase"/>
    <property type="match status" value="1"/>
</dbReference>
<evidence type="ECO:0000313" key="2">
    <source>
        <dbReference type="Ensembl" id="ENSDCDP00010038031.1"/>
    </source>
</evidence>
<sequence>TPSERTTSTPDIRIGLLNVRSITPKTLIVNEMITDQGFDVLCLTETWLKQNEFIALNESSPPGYSYVHQPRLTGRGGGVAVIYKDNLGITYKPGQGFNSFEILHTNITHVVSQNKNPKFIPLIIIYRPPGPYSEFLSEFTDFVSNLVVSVDKALIVSDFNIHCDKSEDSLRTAFLSLLDSVGVIQHVTGPTHEGGHTLDLVLTFGLNIEDIVTLPQSEMVSDHFLIAFKICLRHNKLNPPRYRDKRTITSSTAQRFINTLPDLSTLINSPSDPAELDQATKCLELTLRSTLDIVAPLKRKIVRDKNLIPWYNDHTRSLKKTARKLERKWRQSKLNIFRIAWKESLLNYKKALSAARSTYLSSLIDKNKNNPGFLFKTIAKLTRNKTETDATTQYNHSSDDFMNFFNTKIVANREKIKSTTNSSADISMENNLLIDHRLERFNPIKEHELIKLISSSNQCTCALDPIPTRLLKQIAPNVINSILKIVNSSLSTGHVPSSFKVAVIRPLIKKPDLDRSQLSNYRPISNLPFISKILEKVVAQQLSTYLDCNNIHEVYQSGFRPHHSTETALVKVVNDLLLASDQGRISLLVLLDLSAAFDTIDHAILLARLENVIGIKGTALEWFRSYLTNRYQFVDINGVSSSHSKVEFGVPQGSVLGPLLFSLYMLPLGDVIRKHGISFHCYADDTQLYLSAMPDQRQQLNKIENCLKDIRQWMLTNFLLLNPDKTEALVIGPQAARHKLADYTITLDSLSISPSIEVKDLGVIIDAGLSFSSHVDNVTRIAFFHLRNIAKIRNIISMHDAEKLVHAFITSRLDYCNALLSGCSSRCMSKLQLVQNAAARILTRTRKFDHITPVLQSLHWLPIKFRIDYKILLLTYKALNGLAPQYLSELLVPYEPPRPLRSMGAGSLLIPKVQKVTAGSRSFSYRAPQLWNSLPVSVRDSDTVSGFKSNLKTYLFSLAFC</sequence>
<dbReference type="SUPFAM" id="SSF56219">
    <property type="entry name" value="DNase I-like"/>
    <property type="match status" value="1"/>
</dbReference>
<dbReference type="CDD" id="cd01650">
    <property type="entry name" value="RT_nLTR_like"/>
    <property type="match status" value="1"/>
</dbReference>
<reference evidence="2" key="2">
    <citation type="submission" date="2025-08" db="UniProtKB">
        <authorList>
            <consortium name="Ensembl"/>
        </authorList>
    </citation>
    <scope>IDENTIFICATION</scope>
</reference>
<dbReference type="Ensembl" id="ENSDCDT00010047628.1">
    <property type="protein sequence ID" value="ENSDCDP00010038031.1"/>
    <property type="gene ID" value="ENSDCDG00010024651.1"/>
</dbReference>
<reference evidence="2 3" key="1">
    <citation type="submission" date="2020-06" db="EMBL/GenBank/DDBJ databases">
        <authorList>
            <consortium name="Wellcome Sanger Institute Data Sharing"/>
        </authorList>
    </citation>
    <scope>NUCLEOTIDE SEQUENCE [LARGE SCALE GENOMIC DNA]</scope>
</reference>
<protein>
    <recommendedName>
        <fullName evidence="1">Reverse transcriptase domain-containing protein</fullName>
    </recommendedName>
</protein>
<dbReference type="InterPro" id="IPR036691">
    <property type="entry name" value="Endo/exonu/phosph_ase_sf"/>
</dbReference>
<feature type="domain" description="Reverse transcriptase" evidence="1">
    <location>
        <begin position="488"/>
        <end position="765"/>
    </location>
</feature>
<dbReference type="InterPro" id="IPR043502">
    <property type="entry name" value="DNA/RNA_pol_sf"/>
</dbReference>
<name>A0AAY4D0P0_9TELE</name>
<evidence type="ECO:0000259" key="1">
    <source>
        <dbReference type="PROSITE" id="PS50878"/>
    </source>
</evidence>
<proteinExistence type="predicted"/>
<dbReference type="SUPFAM" id="SSF56672">
    <property type="entry name" value="DNA/RNA polymerases"/>
    <property type="match status" value="1"/>
</dbReference>
<gene>
    <name evidence="2" type="primary">KCNH7</name>
</gene>
<dbReference type="Proteomes" id="UP000694580">
    <property type="component" value="Chromosome 18"/>
</dbReference>
<dbReference type="Pfam" id="PF03372">
    <property type="entry name" value="Exo_endo_phos"/>
    <property type="match status" value="1"/>
</dbReference>
<accession>A0AAY4D0P0</accession>
<dbReference type="Pfam" id="PF00078">
    <property type="entry name" value="RVT_1"/>
    <property type="match status" value="1"/>
</dbReference>